<feature type="domain" description="DUF7730" evidence="1">
    <location>
        <begin position="40"/>
        <end position="104"/>
    </location>
</feature>
<dbReference type="RefSeq" id="XP_047768222.1">
    <property type="nucleotide sequence ID" value="XM_047911901.1"/>
</dbReference>
<dbReference type="GeneID" id="71992631"/>
<dbReference type="PANTHER" id="PTHR42085:SF2">
    <property type="entry name" value="F-BOX DOMAIN-CONTAINING PROTEIN"/>
    <property type="match status" value="1"/>
</dbReference>
<dbReference type="OrthoDB" id="3646851at2759"/>
<dbReference type="InterPro" id="IPR056632">
    <property type="entry name" value="DUF7730"/>
</dbReference>
<evidence type="ECO:0000313" key="2">
    <source>
        <dbReference type="EMBL" id="UJO23856.1"/>
    </source>
</evidence>
<organism evidence="2 3">
    <name type="scientific">Passalora fulva</name>
    <name type="common">Tomato leaf mold</name>
    <name type="synonym">Cladosporium fulvum</name>
    <dbReference type="NCBI Taxonomy" id="5499"/>
    <lineage>
        <taxon>Eukaryota</taxon>
        <taxon>Fungi</taxon>
        <taxon>Dikarya</taxon>
        <taxon>Ascomycota</taxon>
        <taxon>Pezizomycotina</taxon>
        <taxon>Dothideomycetes</taxon>
        <taxon>Dothideomycetidae</taxon>
        <taxon>Mycosphaerellales</taxon>
        <taxon>Mycosphaerellaceae</taxon>
        <taxon>Fulvia</taxon>
    </lineage>
</organism>
<sequence length="205" mass="23000">MADSNSTPTTFLSLPPELRNEIYKLAIDYDDEICVTGKSERDLHATNARGAAVLRSCRQVHDELVAILYGSNTFVFTEHGALLTFLRVAGAHTKHLRKVSVKWIWSSDIRECLILLREATQLEMLELPCAAVSMYYSTKSAVSLMQGLLQMHEKAGTEAVLDVVRFTQEPPPKSAFLYPNFRTDDSYVRALRSMLAKALQLPGKH</sequence>
<evidence type="ECO:0000259" key="1">
    <source>
        <dbReference type="Pfam" id="PF24864"/>
    </source>
</evidence>
<dbReference type="KEGG" id="ffu:CLAFUR5_12753"/>
<proteinExistence type="predicted"/>
<keyword evidence="3" id="KW-1185">Reference proteome</keyword>
<dbReference type="Pfam" id="PF24864">
    <property type="entry name" value="DUF7730"/>
    <property type="match status" value="1"/>
</dbReference>
<name>A0A9Q8PJU8_PASFU</name>
<evidence type="ECO:0000313" key="3">
    <source>
        <dbReference type="Proteomes" id="UP000756132"/>
    </source>
</evidence>
<dbReference type="PANTHER" id="PTHR42085">
    <property type="entry name" value="F-BOX DOMAIN-CONTAINING PROTEIN"/>
    <property type="match status" value="1"/>
</dbReference>
<dbReference type="Proteomes" id="UP000756132">
    <property type="component" value="Chromosome 11"/>
</dbReference>
<accession>A0A9Q8PJU8</accession>
<dbReference type="InterPro" id="IPR038883">
    <property type="entry name" value="AN11006-like"/>
</dbReference>
<gene>
    <name evidence="2" type="ORF">CLAFUR5_12753</name>
</gene>
<dbReference type="EMBL" id="CP090173">
    <property type="protein sequence ID" value="UJO23856.1"/>
    <property type="molecule type" value="Genomic_DNA"/>
</dbReference>
<dbReference type="AlphaFoldDB" id="A0A9Q8PJU8"/>
<reference evidence="2" key="2">
    <citation type="journal article" date="2022" name="Microb. Genom.">
        <title>A chromosome-scale genome assembly of the tomato pathogen Cladosporium fulvum reveals a compartmentalized genome architecture and the presence of a dispensable chromosome.</title>
        <authorList>
            <person name="Zaccaron A.Z."/>
            <person name="Chen L.H."/>
            <person name="Samaras A."/>
            <person name="Stergiopoulos I."/>
        </authorList>
    </citation>
    <scope>NUCLEOTIDE SEQUENCE</scope>
    <source>
        <strain evidence="2">Race5_Kim</strain>
    </source>
</reference>
<protein>
    <recommendedName>
        <fullName evidence="1">DUF7730 domain-containing protein</fullName>
    </recommendedName>
</protein>
<reference evidence="2" key="1">
    <citation type="submission" date="2021-12" db="EMBL/GenBank/DDBJ databases">
        <authorList>
            <person name="Zaccaron A."/>
            <person name="Stergiopoulos I."/>
        </authorList>
    </citation>
    <scope>NUCLEOTIDE SEQUENCE</scope>
    <source>
        <strain evidence="2">Race5_Kim</strain>
    </source>
</reference>